<comment type="cofactor">
    <cofactor evidence="1 12">
        <name>Cu(+)</name>
        <dbReference type="ChEBI" id="CHEBI:49552"/>
    </cofactor>
</comment>
<protein>
    <recommendedName>
        <fullName evidence="4">Copper-containing nitrite reductase</fullName>
        <ecNumber evidence="3">1.7.2.1</ecNumber>
    </recommendedName>
</protein>
<keyword evidence="5" id="KW-0813">Transport</keyword>
<evidence type="ECO:0000256" key="6">
    <source>
        <dbReference type="ARBA" id="ARBA00022723"/>
    </source>
</evidence>
<dbReference type="AlphaFoldDB" id="A0AAU8C8X7"/>
<feature type="binding site" description="type 1 copper site" evidence="12">
    <location>
        <position position="169"/>
    </location>
    <ligand>
        <name>Cu cation</name>
        <dbReference type="ChEBI" id="CHEBI:23378"/>
        <label>1</label>
    </ligand>
</feature>
<dbReference type="CDD" id="cd11020">
    <property type="entry name" value="CuRO_1_CuNIR"/>
    <property type="match status" value="1"/>
</dbReference>
<evidence type="ECO:0000259" key="14">
    <source>
        <dbReference type="Pfam" id="PF00127"/>
    </source>
</evidence>
<evidence type="ECO:0000256" key="2">
    <source>
        <dbReference type="ARBA" id="ARBA00011233"/>
    </source>
</evidence>
<dbReference type="Pfam" id="PF07732">
    <property type="entry name" value="Cu-oxidase_3"/>
    <property type="match status" value="1"/>
</dbReference>
<evidence type="ECO:0000256" key="4">
    <source>
        <dbReference type="ARBA" id="ARBA00017290"/>
    </source>
</evidence>
<dbReference type="GO" id="GO:0005507">
    <property type="term" value="F:copper ion binding"/>
    <property type="evidence" value="ECO:0007669"/>
    <property type="project" value="InterPro"/>
</dbReference>
<evidence type="ECO:0000256" key="12">
    <source>
        <dbReference type="PIRSR" id="PIRSR601287-1"/>
    </source>
</evidence>
<feature type="compositionally biased region" description="Low complexity" evidence="13">
    <location>
        <begin position="43"/>
        <end position="52"/>
    </location>
</feature>
<proteinExistence type="predicted"/>
<dbReference type="Gene3D" id="2.60.40.420">
    <property type="entry name" value="Cupredoxins - blue copper proteins"/>
    <property type="match status" value="3"/>
</dbReference>
<keyword evidence="16" id="KW-0614">Plasmid</keyword>
<dbReference type="PRINTS" id="PR00695">
    <property type="entry name" value="CUNO2RDTASE"/>
</dbReference>
<dbReference type="PROSITE" id="PS51257">
    <property type="entry name" value="PROKAR_LIPOPROTEIN"/>
    <property type="match status" value="1"/>
</dbReference>
<dbReference type="RefSeq" id="WP_353633232.1">
    <property type="nucleotide sequence ID" value="NZ_CP159203.1"/>
</dbReference>
<feature type="domain" description="Plastocyanin-like" evidence="15">
    <location>
        <begin position="70"/>
        <end position="179"/>
    </location>
</feature>
<comment type="subunit">
    <text evidence="2">Homotrimer.</text>
</comment>
<dbReference type="InterPro" id="IPR011707">
    <property type="entry name" value="Cu-oxidase-like_N"/>
</dbReference>
<gene>
    <name evidence="16" type="primary">nirK</name>
    <name evidence="16" type="ORF">ABSL23_00470</name>
</gene>
<dbReference type="SUPFAM" id="SSF49503">
    <property type="entry name" value="Cupredoxins"/>
    <property type="match status" value="3"/>
</dbReference>
<dbReference type="CDD" id="cd04208">
    <property type="entry name" value="CuRO_2_CuNIR"/>
    <property type="match status" value="1"/>
</dbReference>
<feature type="binding site" description="type 1 copper site" evidence="12">
    <location>
        <position position="120"/>
    </location>
    <ligand>
        <name>Cu cation</name>
        <dbReference type="ChEBI" id="CHEBI:23378"/>
        <label>1</label>
    </ligand>
</feature>
<feature type="binding site" description="type 1 copper site" evidence="12">
    <location>
        <position position="155"/>
    </location>
    <ligand>
        <name>Cu cation</name>
        <dbReference type="ChEBI" id="CHEBI:23378"/>
        <label>1</label>
    </ligand>
</feature>
<keyword evidence="9 16" id="KW-0560">Oxidoreductase</keyword>
<evidence type="ECO:0000256" key="10">
    <source>
        <dbReference type="ARBA" id="ARBA00023008"/>
    </source>
</evidence>
<feature type="binding site" description="type 1 copper site" evidence="12">
    <location>
        <position position="313"/>
    </location>
    <ligand>
        <name>Cu cation</name>
        <dbReference type="ChEBI" id="CHEBI:23378"/>
        <label>1</label>
    </ligand>
</feature>
<comment type="catalytic activity">
    <reaction evidence="11">
        <text>nitric oxide + Fe(III)-[cytochrome c] + H2O = Fe(II)-[cytochrome c] + nitrite + 2 H(+)</text>
        <dbReference type="Rhea" id="RHEA:15233"/>
        <dbReference type="Rhea" id="RHEA-COMP:10350"/>
        <dbReference type="Rhea" id="RHEA-COMP:14399"/>
        <dbReference type="ChEBI" id="CHEBI:15377"/>
        <dbReference type="ChEBI" id="CHEBI:15378"/>
        <dbReference type="ChEBI" id="CHEBI:16301"/>
        <dbReference type="ChEBI" id="CHEBI:16480"/>
        <dbReference type="ChEBI" id="CHEBI:29033"/>
        <dbReference type="ChEBI" id="CHEBI:29034"/>
        <dbReference type="EC" id="1.7.2.1"/>
    </reaction>
</comment>
<dbReference type="EMBL" id="CP159203">
    <property type="protein sequence ID" value="XCF15117.1"/>
    <property type="molecule type" value="Genomic_DNA"/>
</dbReference>
<dbReference type="KEGG" id="hanx:ABSL23_00470"/>
<dbReference type="EC" id="1.7.2.1" evidence="3"/>
<evidence type="ECO:0000256" key="5">
    <source>
        <dbReference type="ARBA" id="ARBA00022448"/>
    </source>
</evidence>
<dbReference type="GO" id="GO:0050421">
    <property type="term" value="F:nitrite reductase (NO-forming) activity"/>
    <property type="evidence" value="ECO:0007669"/>
    <property type="project" value="UniProtKB-EC"/>
</dbReference>
<dbReference type="PROSITE" id="PS00196">
    <property type="entry name" value="COPPER_BLUE"/>
    <property type="match status" value="1"/>
</dbReference>
<dbReference type="InterPro" id="IPR045087">
    <property type="entry name" value="Cu-oxidase_fam"/>
</dbReference>
<dbReference type="InterPro" id="IPR001287">
    <property type="entry name" value="NO2-reductase_Cu"/>
</dbReference>
<evidence type="ECO:0000256" key="3">
    <source>
        <dbReference type="ARBA" id="ARBA00011882"/>
    </source>
</evidence>
<keyword evidence="8" id="KW-0249">Electron transport</keyword>
<dbReference type="InterPro" id="IPR017533">
    <property type="entry name" value="Halocyanin"/>
</dbReference>
<comment type="cofactor">
    <cofactor evidence="12">
        <name>Cu(2+)</name>
        <dbReference type="ChEBI" id="CHEBI:29036"/>
    </cofactor>
</comment>
<evidence type="ECO:0000256" key="13">
    <source>
        <dbReference type="SAM" id="MobiDB-lite"/>
    </source>
</evidence>
<evidence type="ECO:0000256" key="1">
    <source>
        <dbReference type="ARBA" id="ARBA00001960"/>
    </source>
</evidence>
<dbReference type="PANTHER" id="PTHR11709:SF394">
    <property type="entry name" value="FI03373P-RELATED"/>
    <property type="match status" value="1"/>
</dbReference>
<sequence>MNRRDVLKGTGAASLGALAGCTAPVGKRKQSKTPNADVDRVAADPTDVPDPVDWNEPRRHEISMETEELTAEIAPGKTFDYMTFDGQIPGPMIRVREGDRIHMELTNPEDSNLPHNIDFHAAYGPGGGAEDTTITPGETAEIEFTAMYPGVHIYHCAVSGFDHHIASGMFGAILVEPKNGLPEVDRELYFGQHEIYTGEQDQSGDLTFDFDAMANEEPTYVVYNGEPYAFTEDKYGPIEVNTDERIRIFLANGGPNFTSSWHAIGNVWSRLYRDGDLVSDPARFVETTSVPPGSVSAVEIDTPVPGPIMLVDHAATRAVKKGALNMLQVNGEEKPEIYDGGGEGNDAGYGKDTNDFNGWFDDVDDYTGVVDKTEVDRPVVAVGAGGNGGQFAFDPPAIEVSTGTTVVWEWTGEGGYHNVSHAGDAFESDLTQESGYTFEHTFDTEGQYKYVCTPHETLGMKGIVVVTS</sequence>
<organism evidence="16">
    <name type="scientific">Halobacterium sp. NMX12-1</name>
    <dbReference type="NCBI Taxonomy" id="3166650"/>
    <lineage>
        <taxon>Archaea</taxon>
        <taxon>Methanobacteriati</taxon>
        <taxon>Methanobacteriota</taxon>
        <taxon>Stenosarchaea group</taxon>
        <taxon>Halobacteria</taxon>
        <taxon>Halobacteriales</taxon>
        <taxon>Halobacteriaceae</taxon>
        <taxon>Halobacterium</taxon>
    </lineage>
</organism>
<keyword evidence="6 12" id="KW-0479">Metal-binding</keyword>
<dbReference type="InterPro" id="IPR000923">
    <property type="entry name" value="BlueCu_1"/>
</dbReference>
<evidence type="ECO:0000256" key="9">
    <source>
        <dbReference type="ARBA" id="ARBA00023002"/>
    </source>
</evidence>
<geneLocation type="plasmid" evidence="16">
    <name>pNMX12-1_234</name>
</geneLocation>
<feature type="domain" description="Blue (type 1) copper" evidence="14">
    <location>
        <begin position="382"/>
        <end position="466"/>
    </location>
</feature>
<dbReference type="FunFam" id="2.60.40.420:FF:000093">
    <property type="entry name" value="Copper-containing nitrite reductase"/>
    <property type="match status" value="1"/>
</dbReference>
<evidence type="ECO:0000256" key="7">
    <source>
        <dbReference type="ARBA" id="ARBA00022737"/>
    </source>
</evidence>
<evidence type="ECO:0000313" key="16">
    <source>
        <dbReference type="EMBL" id="XCF15117.1"/>
    </source>
</evidence>
<dbReference type="GeneID" id="91107578"/>
<reference evidence="16" key="1">
    <citation type="submission" date="2024-06" db="EMBL/GenBank/DDBJ databases">
        <title>Genome Sequence of an extremely halophilic archaeon isolated from Permian era halite, Salado Formation, Carlsbad, New Mexico: Halobacterium sp. strain NMX12-1.</title>
        <authorList>
            <person name="Sotoa L."/>
            <person name="DasSarma P."/>
            <person name="Anton B.P."/>
            <person name="Vincze T."/>
            <person name="Verma I."/>
            <person name="Eralp B."/>
            <person name="Powers D.W."/>
            <person name="Dozier B.L."/>
            <person name="Roberts R.J."/>
            <person name="DasSarma S."/>
        </authorList>
    </citation>
    <scope>NUCLEOTIDE SEQUENCE</scope>
    <source>
        <strain evidence="16">NMX12-1</strain>
        <plasmid evidence="16">pNMX12-1_234</plasmid>
    </source>
</reference>
<feature type="region of interest" description="Disordered" evidence="13">
    <location>
        <begin position="24"/>
        <end position="58"/>
    </location>
</feature>
<dbReference type="CDD" id="cd04220">
    <property type="entry name" value="Halocyanin"/>
    <property type="match status" value="1"/>
</dbReference>
<feature type="binding site" description="type 1 copper site" evidence="12">
    <location>
        <position position="115"/>
    </location>
    <ligand>
        <name>Cu cation</name>
        <dbReference type="ChEBI" id="CHEBI:23378"/>
        <label>1</label>
    </ligand>
</feature>
<dbReference type="PANTHER" id="PTHR11709">
    <property type="entry name" value="MULTI-COPPER OXIDASE"/>
    <property type="match status" value="1"/>
</dbReference>
<keyword evidence="7" id="KW-0677">Repeat</keyword>
<name>A0AAU8C8X7_9EURY</name>
<keyword evidence="10 12" id="KW-0186">Copper</keyword>
<evidence type="ECO:0000256" key="11">
    <source>
        <dbReference type="ARBA" id="ARBA00049340"/>
    </source>
</evidence>
<feature type="binding site" description="type 1 copper site" evidence="12">
    <location>
        <position position="156"/>
    </location>
    <ligand>
        <name>Cu cation</name>
        <dbReference type="ChEBI" id="CHEBI:23378"/>
        <label>1</label>
    </ligand>
</feature>
<evidence type="ECO:0000259" key="15">
    <source>
        <dbReference type="Pfam" id="PF07732"/>
    </source>
</evidence>
<dbReference type="InterPro" id="IPR008972">
    <property type="entry name" value="Cupredoxin"/>
</dbReference>
<dbReference type="InterPro" id="IPR028871">
    <property type="entry name" value="BlueCu_1_BS"/>
</dbReference>
<accession>A0AAU8C8X7</accession>
<dbReference type="GO" id="GO:0009055">
    <property type="term" value="F:electron transfer activity"/>
    <property type="evidence" value="ECO:0007669"/>
    <property type="project" value="InterPro"/>
</dbReference>
<dbReference type="NCBIfam" id="TIGR02376">
    <property type="entry name" value="Cu_nitrite_red"/>
    <property type="match status" value="1"/>
</dbReference>
<dbReference type="Pfam" id="PF00127">
    <property type="entry name" value="Copper-bind"/>
    <property type="match status" value="1"/>
</dbReference>
<evidence type="ECO:0000256" key="8">
    <source>
        <dbReference type="ARBA" id="ARBA00022982"/>
    </source>
</evidence>
<feature type="binding site" description="type 1 copper site" evidence="12">
    <location>
        <position position="164"/>
    </location>
    <ligand>
        <name>Cu cation</name>
        <dbReference type="ChEBI" id="CHEBI:23378"/>
        <label>1</label>
    </ligand>
</feature>
<dbReference type="NCBIfam" id="TIGR03102">
    <property type="entry name" value="halo_cynanin"/>
    <property type="match status" value="1"/>
</dbReference>